<keyword evidence="1" id="KW-0812">Transmembrane</keyword>
<feature type="transmembrane region" description="Helical" evidence="1">
    <location>
        <begin position="58"/>
        <end position="80"/>
    </location>
</feature>
<comment type="caution">
    <text evidence="2">The sequence shown here is derived from an EMBL/GenBank/DDBJ whole genome shotgun (WGS) entry which is preliminary data.</text>
</comment>
<organism evidence="2 3">
    <name type="scientific">Schaalia canis</name>
    <dbReference type="NCBI Taxonomy" id="100469"/>
    <lineage>
        <taxon>Bacteria</taxon>
        <taxon>Bacillati</taxon>
        <taxon>Actinomycetota</taxon>
        <taxon>Actinomycetes</taxon>
        <taxon>Actinomycetales</taxon>
        <taxon>Actinomycetaceae</taxon>
        <taxon>Schaalia</taxon>
    </lineage>
</organism>
<keyword evidence="1" id="KW-0472">Membrane</keyword>
<feature type="transmembrane region" description="Helical" evidence="1">
    <location>
        <begin position="175"/>
        <end position="197"/>
    </location>
</feature>
<feature type="transmembrane region" description="Helical" evidence="1">
    <location>
        <begin position="227"/>
        <end position="244"/>
    </location>
</feature>
<evidence type="ECO:0000256" key="1">
    <source>
        <dbReference type="SAM" id="Phobius"/>
    </source>
</evidence>
<proteinExistence type="predicted"/>
<evidence type="ECO:0000313" key="2">
    <source>
        <dbReference type="EMBL" id="RRC95856.1"/>
    </source>
</evidence>
<evidence type="ECO:0000313" key="3">
    <source>
        <dbReference type="Proteomes" id="UP000280444"/>
    </source>
</evidence>
<feature type="transmembrane region" description="Helical" evidence="1">
    <location>
        <begin position="141"/>
        <end position="163"/>
    </location>
</feature>
<protein>
    <submittedName>
        <fullName evidence="2">Uncharacterized protein</fullName>
    </submittedName>
</protein>
<reference evidence="2 3" key="1">
    <citation type="submission" date="2018-11" db="EMBL/GenBank/DDBJ databases">
        <title>Genomes From Bacteria Associated with the Canine Oral Cavity: a Test Case for Automated Genome-Based Taxonomic Assignment.</title>
        <authorList>
            <person name="Coil D.A."/>
            <person name="Jospin G."/>
            <person name="Darling A.E."/>
            <person name="Wallis C."/>
            <person name="Davis I.J."/>
            <person name="Harris S."/>
            <person name="Eisen J.A."/>
            <person name="Holcombe L.J."/>
            <person name="O'Flynn C."/>
        </authorList>
    </citation>
    <scope>NUCLEOTIDE SEQUENCE [LARGE SCALE GENOMIC DNA]</scope>
    <source>
        <strain evidence="2 3">OH770</strain>
    </source>
</reference>
<dbReference type="AlphaFoldDB" id="A0A3P1SFS6"/>
<name>A0A3P1SFS6_9ACTO</name>
<feature type="transmembrane region" description="Helical" evidence="1">
    <location>
        <begin position="101"/>
        <end position="129"/>
    </location>
</feature>
<gene>
    <name evidence="2" type="ORF">EII11_03070</name>
</gene>
<dbReference type="Proteomes" id="UP000280444">
    <property type="component" value="Unassembled WGS sequence"/>
</dbReference>
<dbReference type="RefSeq" id="WP_124868509.1">
    <property type="nucleotide sequence ID" value="NZ_RQZF01000002.1"/>
</dbReference>
<keyword evidence="1" id="KW-1133">Transmembrane helix</keyword>
<dbReference type="EMBL" id="RQZF01000002">
    <property type="protein sequence ID" value="RRC95856.1"/>
    <property type="molecule type" value="Genomic_DNA"/>
</dbReference>
<keyword evidence="3" id="KW-1185">Reference proteome</keyword>
<feature type="transmembrane region" description="Helical" evidence="1">
    <location>
        <begin position="21"/>
        <end position="38"/>
    </location>
</feature>
<sequence>MIRRYAAMSRRQLVWLPGGNLFVPASLLVSVVLAVVMVRGRQGSAEGVGASALDGVTLSAAVVGMAQFVPVAVGVLVVLIDEVGRSSRTVRLVAPAPAPLLGARMAWVAFLAAAWGGTSSGAAHLVAWIMGSPVLSGWKGVAVQMGATALYSVGLALWSAACARIIGRRTAAMSVLVAVSCVLAPIAASMVEAAAFLPGVVGRCLLLATEAGDACGVNGQGEWGPCVLAAWSLTGMLVAFGLHIRQDA</sequence>
<accession>A0A3P1SFS6</accession>